<gene>
    <name evidence="1" type="ORF">MRB53_025421</name>
</gene>
<proteinExistence type="predicted"/>
<reference evidence="1 2" key="1">
    <citation type="journal article" date="2022" name="Hortic Res">
        <title>A haplotype resolved chromosomal level avocado genome allows analysis of novel avocado genes.</title>
        <authorList>
            <person name="Nath O."/>
            <person name="Fletcher S.J."/>
            <person name="Hayward A."/>
            <person name="Shaw L.M."/>
            <person name="Masouleh A.K."/>
            <person name="Furtado A."/>
            <person name="Henry R.J."/>
            <person name="Mitter N."/>
        </authorList>
    </citation>
    <scope>NUCLEOTIDE SEQUENCE [LARGE SCALE GENOMIC DNA]</scope>
    <source>
        <strain evidence="2">cv. Hass</strain>
    </source>
</reference>
<organism evidence="1 2">
    <name type="scientific">Persea americana</name>
    <name type="common">Avocado</name>
    <dbReference type="NCBI Taxonomy" id="3435"/>
    <lineage>
        <taxon>Eukaryota</taxon>
        <taxon>Viridiplantae</taxon>
        <taxon>Streptophyta</taxon>
        <taxon>Embryophyta</taxon>
        <taxon>Tracheophyta</taxon>
        <taxon>Spermatophyta</taxon>
        <taxon>Magnoliopsida</taxon>
        <taxon>Magnoliidae</taxon>
        <taxon>Laurales</taxon>
        <taxon>Lauraceae</taxon>
        <taxon>Persea</taxon>
    </lineage>
</organism>
<dbReference type="Proteomes" id="UP001234297">
    <property type="component" value="Chromosome 8"/>
</dbReference>
<accession>A0ACC2LF61</accession>
<dbReference type="EMBL" id="CM056816">
    <property type="protein sequence ID" value="KAJ8632085.1"/>
    <property type="molecule type" value="Genomic_DNA"/>
</dbReference>
<keyword evidence="2" id="KW-1185">Reference proteome</keyword>
<name>A0ACC2LF61_PERAE</name>
<sequence>MQGLLSRDVPGSVTRTCTRPCCLFFGHYTVRRCFFVNAQHSGTAVEGDPGDDGAAATAKPQHSVWPTLISPILLSYNFSVPESPTICNRARVGPTDQ</sequence>
<protein>
    <submittedName>
        <fullName evidence="1">Uncharacterized protein</fullName>
    </submittedName>
</protein>
<comment type="caution">
    <text evidence="1">The sequence shown here is derived from an EMBL/GenBank/DDBJ whole genome shotgun (WGS) entry which is preliminary data.</text>
</comment>
<evidence type="ECO:0000313" key="2">
    <source>
        <dbReference type="Proteomes" id="UP001234297"/>
    </source>
</evidence>
<evidence type="ECO:0000313" key="1">
    <source>
        <dbReference type="EMBL" id="KAJ8632085.1"/>
    </source>
</evidence>